<dbReference type="SUPFAM" id="SSF51735">
    <property type="entry name" value="NAD(P)-binding Rossmann-fold domains"/>
    <property type="match status" value="1"/>
</dbReference>
<dbReference type="RefSeq" id="WP_265730213.1">
    <property type="nucleotide sequence ID" value="NZ_AP027271.1"/>
</dbReference>
<organism evidence="2 3">
    <name type="scientific">Marinomonas pontica</name>
    <dbReference type="NCBI Taxonomy" id="264739"/>
    <lineage>
        <taxon>Bacteria</taxon>
        <taxon>Pseudomonadati</taxon>
        <taxon>Pseudomonadota</taxon>
        <taxon>Gammaproteobacteria</taxon>
        <taxon>Oceanospirillales</taxon>
        <taxon>Oceanospirillaceae</taxon>
        <taxon>Marinomonas</taxon>
    </lineage>
</organism>
<dbReference type="Pfam" id="PF13460">
    <property type="entry name" value="NAD_binding_10"/>
    <property type="match status" value="1"/>
</dbReference>
<keyword evidence="3" id="KW-1185">Reference proteome</keyword>
<sequence length="220" mass="24400">MTVTKHIAIIGGSGKLGRYMIEEALLLGYQVTAVCRPQSVGKLEQWKDRIQIVPAYTDDREALGLLLPKVDAVLTVLAPWGVNGYATNTAKAVLDFAPVNARLIFSCGWHISRDGKDQYSFKLKCFVAVFEKLARWLRIADIADQVRATNAIFASKQPWTVVRGCDLEEGESQGMPIWAEHVGDERIAHNLVRRIDFAKFMVAAIEKDELIQTAPAIASC</sequence>
<dbReference type="InterPro" id="IPR036291">
    <property type="entry name" value="NAD(P)-bd_dom_sf"/>
</dbReference>
<evidence type="ECO:0000313" key="3">
    <source>
        <dbReference type="Proteomes" id="UP001307608"/>
    </source>
</evidence>
<proteinExistence type="predicted"/>
<dbReference type="Proteomes" id="UP001307608">
    <property type="component" value="Chromosome"/>
</dbReference>
<gene>
    <name evidence="2" type="ORF">MACH16_01950</name>
</gene>
<reference evidence="2 3" key="1">
    <citation type="submission" date="2023-01" db="EMBL/GenBank/DDBJ databases">
        <title>Complete genome sequence of Marinomonas pontica strain 200518_36.</title>
        <authorList>
            <person name="Ueki S."/>
            <person name="Gajardo G."/>
            <person name="Maruyama F."/>
        </authorList>
    </citation>
    <scope>NUCLEOTIDE SEQUENCE [LARGE SCALE GENOMIC DNA]</scope>
    <source>
        <strain evidence="2 3">200518_36</strain>
    </source>
</reference>
<dbReference type="Gene3D" id="3.40.50.720">
    <property type="entry name" value="NAD(P)-binding Rossmann-like Domain"/>
    <property type="match status" value="1"/>
</dbReference>
<name>A0ABN6WIW4_9GAMM</name>
<dbReference type="InterPro" id="IPR016040">
    <property type="entry name" value="NAD(P)-bd_dom"/>
</dbReference>
<evidence type="ECO:0000313" key="2">
    <source>
        <dbReference type="EMBL" id="BDX01447.1"/>
    </source>
</evidence>
<accession>A0ABN6WIW4</accession>
<evidence type="ECO:0000259" key="1">
    <source>
        <dbReference type="Pfam" id="PF13460"/>
    </source>
</evidence>
<dbReference type="EMBL" id="AP027271">
    <property type="protein sequence ID" value="BDX01447.1"/>
    <property type="molecule type" value="Genomic_DNA"/>
</dbReference>
<feature type="domain" description="NAD(P)-binding" evidence="1">
    <location>
        <begin position="11"/>
        <end position="207"/>
    </location>
</feature>
<protein>
    <recommendedName>
        <fullName evidence="1">NAD(P)-binding domain-containing protein</fullName>
    </recommendedName>
</protein>